<sequence length="94" mass="10744">MKRTIISIALGSFLVGTTQEVFATEELPINHLEISQPSNRATVRYHFKSIPPLKYKGKNRIDYFPYDGGYTGVYLLKKSHFSLLVVNFNTYLSV</sequence>
<dbReference type="EMBL" id="JAEEGA010000010">
    <property type="protein sequence ID" value="MBP1042367.1"/>
    <property type="molecule type" value="Genomic_DNA"/>
</dbReference>
<accession>A0A940P6L3</accession>
<reference evidence="1" key="1">
    <citation type="submission" date="2020-12" db="EMBL/GenBank/DDBJ databases">
        <title>Vagococcus allomyrinae sp. nov. and Enterococcus lavae sp. nov., isolated from the larvae of Allomyrina dichotoma.</title>
        <authorList>
            <person name="Lee S.D."/>
        </authorList>
    </citation>
    <scope>NUCLEOTIDE SEQUENCE</scope>
    <source>
        <strain evidence="1">BWB3-3</strain>
    </source>
</reference>
<evidence type="ECO:0000313" key="1">
    <source>
        <dbReference type="EMBL" id="MBP1042367.1"/>
    </source>
</evidence>
<dbReference type="AlphaFoldDB" id="A0A940P6L3"/>
<organism evidence="1 2">
    <name type="scientific">Vagococcus allomyrinae</name>
    <dbReference type="NCBI Taxonomy" id="2794353"/>
    <lineage>
        <taxon>Bacteria</taxon>
        <taxon>Bacillati</taxon>
        <taxon>Bacillota</taxon>
        <taxon>Bacilli</taxon>
        <taxon>Lactobacillales</taxon>
        <taxon>Enterococcaceae</taxon>
        <taxon>Vagococcus</taxon>
    </lineage>
</organism>
<gene>
    <name evidence="1" type="ORF">I6N95_15205</name>
</gene>
<evidence type="ECO:0000313" key="2">
    <source>
        <dbReference type="Proteomes" id="UP000674938"/>
    </source>
</evidence>
<keyword evidence="2" id="KW-1185">Reference proteome</keyword>
<dbReference type="RefSeq" id="WP_209529493.1">
    <property type="nucleotide sequence ID" value="NZ_JAEEGA010000010.1"/>
</dbReference>
<proteinExistence type="predicted"/>
<comment type="caution">
    <text evidence="1">The sequence shown here is derived from an EMBL/GenBank/DDBJ whole genome shotgun (WGS) entry which is preliminary data.</text>
</comment>
<name>A0A940P6L3_9ENTE</name>
<dbReference type="Proteomes" id="UP000674938">
    <property type="component" value="Unassembled WGS sequence"/>
</dbReference>
<protein>
    <submittedName>
        <fullName evidence="1">Uncharacterized protein</fullName>
    </submittedName>
</protein>